<keyword evidence="3" id="KW-1185">Reference proteome</keyword>
<comment type="caution">
    <text evidence="2">The sequence shown here is derived from an EMBL/GenBank/DDBJ whole genome shotgun (WGS) entry which is preliminary data.</text>
</comment>
<accession>A0ABR2DAX8</accession>
<evidence type="ECO:0000313" key="3">
    <source>
        <dbReference type="Proteomes" id="UP001472677"/>
    </source>
</evidence>
<name>A0ABR2DAX8_9ROSI</name>
<gene>
    <name evidence="2" type="ORF">V6N12_076511</name>
</gene>
<feature type="compositionally biased region" description="Acidic residues" evidence="1">
    <location>
        <begin position="15"/>
        <end position="25"/>
    </location>
</feature>
<feature type="compositionally biased region" description="Basic and acidic residues" evidence="1">
    <location>
        <begin position="1"/>
        <end position="14"/>
    </location>
</feature>
<reference evidence="2 3" key="1">
    <citation type="journal article" date="2024" name="G3 (Bethesda)">
        <title>Genome assembly of Hibiscus sabdariffa L. provides insights into metabolisms of medicinal natural products.</title>
        <authorList>
            <person name="Kim T."/>
        </authorList>
    </citation>
    <scope>NUCLEOTIDE SEQUENCE [LARGE SCALE GENOMIC DNA]</scope>
    <source>
        <strain evidence="2">TK-2024</strain>
        <tissue evidence="2">Old leaves</tissue>
    </source>
</reference>
<evidence type="ECO:0000256" key="1">
    <source>
        <dbReference type="SAM" id="MobiDB-lite"/>
    </source>
</evidence>
<proteinExistence type="predicted"/>
<dbReference type="Proteomes" id="UP001472677">
    <property type="component" value="Unassembled WGS sequence"/>
</dbReference>
<evidence type="ECO:0000313" key="2">
    <source>
        <dbReference type="EMBL" id="KAK8533235.1"/>
    </source>
</evidence>
<sequence>MIDDEARRMHHGLDQDYEVMEDDDPDKGNLEPKMSDQGVMNRDEVVEVVNEKVASRDFIHAHQPHVVFLLETWISGVVADYAIREFGFCL</sequence>
<organism evidence="2 3">
    <name type="scientific">Hibiscus sabdariffa</name>
    <name type="common">roselle</name>
    <dbReference type="NCBI Taxonomy" id="183260"/>
    <lineage>
        <taxon>Eukaryota</taxon>
        <taxon>Viridiplantae</taxon>
        <taxon>Streptophyta</taxon>
        <taxon>Embryophyta</taxon>
        <taxon>Tracheophyta</taxon>
        <taxon>Spermatophyta</taxon>
        <taxon>Magnoliopsida</taxon>
        <taxon>eudicotyledons</taxon>
        <taxon>Gunneridae</taxon>
        <taxon>Pentapetalae</taxon>
        <taxon>rosids</taxon>
        <taxon>malvids</taxon>
        <taxon>Malvales</taxon>
        <taxon>Malvaceae</taxon>
        <taxon>Malvoideae</taxon>
        <taxon>Hibiscus</taxon>
    </lineage>
</organism>
<feature type="region of interest" description="Disordered" evidence="1">
    <location>
        <begin position="1"/>
        <end position="37"/>
    </location>
</feature>
<dbReference type="EMBL" id="JBBPBM010000033">
    <property type="protein sequence ID" value="KAK8533235.1"/>
    <property type="molecule type" value="Genomic_DNA"/>
</dbReference>
<protein>
    <submittedName>
        <fullName evidence="2">Uncharacterized protein</fullName>
    </submittedName>
</protein>